<gene>
    <name evidence="2" type="ORF">AVEN_146023-2_1</name>
    <name evidence="3" type="ORF">AVEN_173738-2_1</name>
</gene>
<comment type="caution">
    <text evidence="3">The sequence shown here is derived from an EMBL/GenBank/DDBJ whole genome shotgun (WGS) entry which is preliminary data.</text>
</comment>
<organism evidence="3 4">
    <name type="scientific">Araneus ventricosus</name>
    <name type="common">Orbweaver spider</name>
    <name type="synonym">Epeira ventricosa</name>
    <dbReference type="NCBI Taxonomy" id="182803"/>
    <lineage>
        <taxon>Eukaryota</taxon>
        <taxon>Metazoa</taxon>
        <taxon>Ecdysozoa</taxon>
        <taxon>Arthropoda</taxon>
        <taxon>Chelicerata</taxon>
        <taxon>Arachnida</taxon>
        <taxon>Araneae</taxon>
        <taxon>Araneomorphae</taxon>
        <taxon>Entelegynae</taxon>
        <taxon>Araneoidea</taxon>
        <taxon>Araneidae</taxon>
        <taxon>Araneus</taxon>
    </lineage>
</organism>
<evidence type="ECO:0000313" key="4">
    <source>
        <dbReference type="Proteomes" id="UP000499080"/>
    </source>
</evidence>
<evidence type="ECO:0000313" key="2">
    <source>
        <dbReference type="EMBL" id="GBN87308.1"/>
    </source>
</evidence>
<keyword evidence="4" id="KW-1185">Reference proteome</keyword>
<name>A0A4Y2SJA2_ARAVE</name>
<feature type="region of interest" description="Disordered" evidence="1">
    <location>
        <begin position="1"/>
        <end position="30"/>
    </location>
</feature>
<evidence type="ECO:0000256" key="1">
    <source>
        <dbReference type="SAM" id="MobiDB-lite"/>
    </source>
</evidence>
<proteinExistence type="predicted"/>
<accession>A0A4Y2SJA2</accession>
<feature type="region of interest" description="Disordered" evidence="1">
    <location>
        <begin position="107"/>
        <end position="147"/>
    </location>
</feature>
<dbReference type="EMBL" id="BGPR01021780">
    <property type="protein sequence ID" value="GBN87370.1"/>
    <property type="molecule type" value="Genomic_DNA"/>
</dbReference>
<feature type="non-terminal residue" evidence="3">
    <location>
        <position position="1"/>
    </location>
</feature>
<dbReference type="AlphaFoldDB" id="A0A4Y2SJA2"/>
<sequence length="147" mass="16379">AITFDKNSHKTFIQPPVKRQSPKNERAHPRANFKPIHRAHAKRDTHSSKKNVPGLQLKIDSFSALSCGNRRLKAIGGWRAFVTEGPRGTTIDFIWPRALRETLRGGCLRPRGTRLGGAPPRKGDYPECLGQQSNYGVGKQRLSGQQS</sequence>
<dbReference type="EMBL" id="BGPR01021748">
    <property type="protein sequence ID" value="GBN87308.1"/>
    <property type="molecule type" value="Genomic_DNA"/>
</dbReference>
<evidence type="ECO:0000313" key="3">
    <source>
        <dbReference type="EMBL" id="GBN87370.1"/>
    </source>
</evidence>
<protein>
    <submittedName>
        <fullName evidence="3">Uncharacterized protein</fullName>
    </submittedName>
</protein>
<reference evidence="3 4" key="1">
    <citation type="journal article" date="2019" name="Sci. Rep.">
        <title>Orb-weaving spider Araneus ventricosus genome elucidates the spidroin gene catalogue.</title>
        <authorList>
            <person name="Kono N."/>
            <person name="Nakamura H."/>
            <person name="Ohtoshi R."/>
            <person name="Moran D.A.P."/>
            <person name="Shinohara A."/>
            <person name="Yoshida Y."/>
            <person name="Fujiwara M."/>
            <person name="Mori M."/>
            <person name="Tomita M."/>
            <person name="Arakawa K."/>
        </authorList>
    </citation>
    <scope>NUCLEOTIDE SEQUENCE [LARGE SCALE GENOMIC DNA]</scope>
</reference>
<dbReference type="Proteomes" id="UP000499080">
    <property type="component" value="Unassembled WGS sequence"/>
</dbReference>